<dbReference type="AlphaFoldDB" id="A0AAV5VEW6"/>
<feature type="region of interest" description="Disordered" evidence="1">
    <location>
        <begin position="94"/>
        <end position="124"/>
    </location>
</feature>
<dbReference type="EMBL" id="BTSY01000003">
    <property type="protein sequence ID" value="GMT17906.1"/>
    <property type="molecule type" value="Genomic_DNA"/>
</dbReference>
<gene>
    <name evidence="2" type="ORF">PFISCL1PPCAC_9203</name>
</gene>
<name>A0AAV5VEW6_9BILA</name>
<evidence type="ECO:0000256" key="1">
    <source>
        <dbReference type="SAM" id="MobiDB-lite"/>
    </source>
</evidence>
<proteinExistence type="predicted"/>
<sequence>RLSSLAPGVFVDGSRPPACPTISHLHYLRRQREGPGLCIPRPAFSRPFPLCPPHSDLRLRVQVRRVVLLRQHGANSCRAPHRLHPRLVRGAAAAPTARLARQLPQPQPQQLRPTGGRGRRGNGLRYPVQSLSLPLLHSLLSSPHHIFNMASVQTKPTQAASVAGAGPVDGAKSANDDTVRFLHAPLRPQAHSITSTNKTKTKLKREQAVFLIYLYLPLTNGAEYCYTKYVDPAVTKFDSWFANQE</sequence>
<reference evidence="2" key="1">
    <citation type="submission" date="2023-10" db="EMBL/GenBank/DDBJ databases">
        <title>Genome assembly of Pristionchus species.</title>
        <authorList>
            <person name="Yoshida K."/>
            <person name="Sommer R.J."/>
        </authorList>
    </citation>
    <scope>NUCLEOTIDE SEQUENCE</scope>
    <source>
        <strain evidence="2">RS5133</strain>
    </source>
</reference>
<organism evidence="2 3">
    <name type="scientific">Pristionchus fissidentatus</name>
    <dbReference type="NCBI Taxonomy" id="1538716"/>
    <lineage>
        <taxon>Eukaryota</taxon>
        <taxon>Metazoa</taxon>
        <taxon>Ecdysozoa</taxon>
        <taxon>Nematoda</taxon>
        <taxon>Chromadorea</taxon>
        <taxon>Rhabditida</taxon>
        <taxon>Rhabditina</taxon>
        <taxon>Diplogasteromorpha</taxon>
        <taxon>Diplogasteroidea</taxon>
        <taxon>Neodiplogasteridae</taxon>
        <taxon>Pristionchus</taxon>
    </lineage>
</organism>
<feature type="non-terminal residue" evidence="2">
    <location>
        <position position="1"/>
    </location>
</feature>
<evidence type="ECO:0000313" key="3">
    <source>
        <dbReference type="Proteomes" id="UP001432322"/>
    </source>
</evidence>
<comment type="caution">
    <text evidence="2">The sequence shown here is derived from an EMBL/GenBank/DDBJ whole genome shotgun (WGS) entry which is preliminary data.</text>
</comment>
<feature type="compositionally biased region" description="Low complexity" evidence="1">
    <location>
        <begin position="94"/>
        <end position="114"/>
    </location>
</feature>
<dbReference type="Proteomes" id="UP001432322">
    <property type="component" value="Unassembled WGS sequence"/>
</dbReference>
<accession>A0AAV5VEW6</accession>
<keyword evidence="3" id="KW-1185">Reference proteome</keyword>
<evidence type="ECO:0000313" key="2">
    <source>
        <dbReference type="EMBL" id="GMT17906.1"/>
    </source>
</evidence>
<protein>
    <submittedName>
        <fullName evidence="2">Uncharacterized protein</fullName>
    </submittedName>
</protein>